<evidence type="ECO:0000313" key="1">
    <source>
        <dbReference type="EMBL" id="KAK0436968.1"/>
    </source>
</evidence>
<reference evidence="1" key="1">
    <citation type="submission" date="2023-06" db="EMBL/GenBank/DDBJ databases">
        <authorList>
            <consortium name="Lawrence Berkeley National Laboratory"/>
            <person name="Ahrendt S."/>
            <person name="Sahu N."/>
            <person name="Indic B."/>
            <person name="Wong-Bajracharya J."/>
            <person name="Merenyi Z."/>
            <person name="Ke H.-M."/>
            <person name="Monk M."/>
            <person name="Kocsube S."/>
            <person name="Drula E."/>
            <person name="Lipzen A."/>
            <person name="Balint B."/>
            <person name="Henrissat B."/>
            <person name="Andreopoulos B."/>
            <person name="Martin F.M."/>
            <person name="Harder C.B."/>
            <person name="Rigling D."/>
            <person name="Ford K.L."/>
            <person name="Foster G.D."/>
            <person name="Pangilinan J."/>
            <person name="Papanicolaou A."/>
            <person name="Barry K."/>
            <person name="LaButti K."/>
            <person name="Viragh M."/>
            <person name="Koriabine M."/>
            <person name="Yan M."/>
            <person name="Riley R."/>
            <person name="Champramary S."/>
            <person name="Plett K.L."/>
            <person name="Tsai I.J."/>
            <person name="Slot J."/>
            <person name="Sipos G."/>
            <person name="Plett J."/>
            <person name="Nagy L.G."/>
            <person name="Grigoriev I.V."/>
        </authorList>
    </citation>
    <scope>NUCLEOTIDE SEQUENCE</scope>
    <source>
        <strain evidence="1">CCBAS 213</strain>
    </source>
</reference>
<gene>
    <name evidence="1" type="ORF">EV420DRAFT_1487294</name>
</gene>
<dbReference type="EMBL" id="JAUEPS010000118">
    <property type="protein sequence ID" value="KAK0436968.1"/>
    <property type="molecule type" value="Genomic_DNA"/>
</dbReference>
<evidence type="ECO:0000313" key="2">
    <source>
        <dbReference type="Proteomes" id="UP001175211"/>
    </source>
</evidence>
<dbReference type="RefSeq" id="XP_060322421.1">
    <property type="nucleotide sequence ID" value="XM_060470503.1"/>
</dbReference>
<comment type="caution">
    <text evidence="1">The sequence shown here is derived from an EMBL/GenBank/DDBJ whole genome shotgun (WGS) entry which is preliminary data.</text>
</comment>
<protein>
    <submittedName>
        <fullName evidence="1">Uncharacterized protein</fullName>
    </submittedName>
</protein>
<dbReference type="GeneID" id="85354051"/>
<sequence>MVGLGTRGHVNPSVFSKSQPAAAAAAAAHMLQPPQAYLSACYVIHIDDIELTGYDYVPTVRGGPSFKIYQKGVYSGRIVEYSDTKDGKDWVKMVELWSLNSDGPFDDTEHPQEFNADEPWLPFIELYGRGVVEWANVLSMLILERDDICTIDDTLVEDLLRRNFGLDLALWRIKEKLRQRGAPYSNLPTFPSSDIIRHLSGSGSYLPVLKHIVAIQRGL</sequence>
<organism evidence="1 2">
    <name type="scientific">Armillaria tabescens</name>
    <name type="common">Ringless honey mushroom</name>
    <name type="synonym">Agaricus tabescens</name>
    <dbReference type="NCBI Taxonomy" id="1929756"/>
    <lineage>
        <taxon>Eukaryota</taxon>
        <taxon>Fungi</taxon>
        <taxon>Dikarya</taxon>
        <taxon>Basidiomycota</taxon>
        <taxon>Agaricomycotina</taxon>
        <taxon>Agaricomycetes</taxon>
        <taxon>Agaricomycetidae</taxon>
        <taxon>Agaricales</taxon>
        <taxon>Marasmiineae</taxon>
        <taxon>Physalacriaceae</taxon>
        <taxon>Desarmillaria</taxon>
    </lineage>
</organism>
<dbReference type="Proteomes" id="UP001175211">
    <property type="component" value="Unassembled WGS sequence"/>
</dbReference>
<proteinExistence type="predicted"/>
<dbReference type="AlphaFoldDB" id="A0AA39MKA2"/>
<name>A0AA39MKA2_ARMTA</name>
<keyword evidence="2" id="KW-1185">Reference proteome</keyword>
<accession>A0AA39MKA2</accession>